<evidence type="ECO:0000313" key="1">
    <source>
        <dbReference type="EMBL" id="SVE05791.1"/>
    </source>
</evidence>
<accession>A0A383ADV2</accession>
<organism evidence="1">
    <name type="scientific">marine metagenome</name>
    <dbReference type="NCBI Taxonomy" id="408172"/>
    <lineage>
        <taxon>unclassified sequences</taxon>
        <taxon>metagenomes</taxon>
        <taxon>ecological metagenomes</taxon>
    </lineage>
</organism>
<name>A0A383ADV2_9ZZZZ</name>
<proteinExistence type="predicted"/>
<protein>
    <submittedName>
        <fullName evidence="1">Uncharacterized protein</fullName>
    </submittedName>
</protein>
<dbReference type="EMBL" id="UINC01191246">
    <property type="protein sequence ID" value="SVE05791.1"/>
    <property type="molecule type" value="Genomic_DNA"/>
</dbReference>
<gene>
    <name evidence="1" type="ORF">METZ01_LOCUS458645</name>
</gene>
<reference evidence="1" key="1">
    <citation type="submission" date="2018-05" db="EMBL/GenBank/DDBJ databases">
        <authorList>
            <person name="Lanie J.A."/>
            <person name="Ng W.-L."/>
            <person name="Kazmierczak K.M."/>
            <person name="Andrzejewski T.M."/>
            <person name="Davidsen T.M."/>
            <person name="Wayne K.J."/>
            <person name="Tettelin H."/>
            <person name="Glass J.I."/>
            <person name="Rusch D."/>
            <person name="Podicherti R."/>
            <person name="Tsui H.-C.T."/>
            <person name="Winkler M.E."/>
        </authorList>
    </citation>
    <scope>NUCLEOTIDE SEQUENCE</scope>
</reference>
<feature type="non-terminal residue" evidence="1">
    <location>
        <position position="252"/>
    </location>
</feature>
<dbReference type="AlphaFoldDB" id="A0A383ADV2"/>
<feature type="non-terminal residue" evidence="1">
    <location>
        <position position="1"/>
    </location>
</feature>
<sequence>PTHGPGKFDVRQEYRLAKGEHPVAEAARNYMGLDPRLVRAAELESRSPRLEVATSRGLSANGKTYEAHVYGRVAGLGPIDSLSFNGIALDGHVALDESPVRLMGKNETATAMATGRVTDESRDPVTGEAVSLSKGGFLGEAGGNYYVLSRKENAVKLGYKLLGAEAGVSPSRGEKFHINAWDGLLSQGNKDVLMIRLNFADDLAEPPSAELLEQTMKEVNDFFVESSYGTLSFTTTITPTLTLPKSKLWYEQ</sequence>